<sequence length="124" mass="14671">MASTWESHKETIRGLYLVQNKSQKQVMAEMAKHHNFSATAAQYERQLKSWRFRKNLTAKEWACVARRVEKRKSEGRASKVFVNGKHVPEEKVRKKTSKYGFQTRWEKETARFRGQLTYHLSPKA</sequence>
<dbReference type="PANTHER" id="PTHR38788">
    <property type="entry name" value="CLR5 DOMAIN-CONTAINING PROTEIN"/>
    <property type="match status" value="1"/>
</dbReference>
<dbReference type="EMBL" id="JBBWRZ010000012">
    <property type="protein sequence ID" value="KAK8224653.1"/>
    <property type="molecule type" value="Genomic_DNA"/>
</dbReference>
<keyword evidence="3" id="KW-1185">Reference proteome</keyword>
<comment type="caution">
    <text evidence="2">The sequence shown here is derived from an EMBL/GenBank/DDBJ whole genome shotgun (WGS) entry which is preliminary data.</text>
</comment>
<dbReference type="Proteomes" id="UP001492380">
    <property type="component" value="Unassembled WGS sequence"/>
</dbReference>
<reference evidence="2 3" key="1">
    <citation type="submission" date="2024-04" db="EMBL/GenBank/DDBJ databases">
        <title>Phyllosticta paracitricarpa is synonymous to the EU quarantine fungus P. citricarpa based on phylogenomic analyses.</title>
        <authorList>
            <consortium name="Lawrence Berkeley National Laboratory"/>
            <person name="Van Ingen-Buijs V.A."/>
            <person name="Van Westerhoven A.C."/>
            <person name="Haridas S."/>
            <person name="Skiadas P."/>
            <person name="Martin F."/>
            <person name="Groenewald J.Z."/>
            <person name="Crous P.W."/>
            <person name="Seidl M.F."/>
        </authorList>
    </citation>
    <scope>NUCLEOTIDE SEQUENCE [LARGE SCALE GENOMIC DNA]</scope>
    <source>
        <strain evidence="2 3">CBS 123374</strain>
    </source>
</reference>
<name>A0ABR1YBH1_9PEZI</name>
<evidence type="ECO:0000259" key="1">
    <source>
        <dbReference type="Pfam" id="PF14420"/>
    </source>
</evidence>
<dbReference type="InterPro" id="IPR025676">
    <property type="entry name" value="Clr5_dom"/>
</dbReference>
<feature type="domain" description="Clr5" evidence="1">
    <location>
        <begin position="1"/>
        <end position="54"/>
    </location>
</feature>
<gene>
    <name evidence="2" type="ORF">HDK90DRAFT_514819</name>
</gene>
<evidence type="ECO:0000313" key="2">
    <source>
        <dbReference type="EMBL" id="KAK8224653.1"/>
    </source>
</evidence>
<organism evidence="2 3">
    <name type="scientific">Phyllosticta capitalensis</name>
    <dbReference type="NCBI Taxonomy" id="121624"/>
    <lineage>
        <taxon>Eukaryota</taxon>
        <taxon>Fungi</taxon>
        <taxon>Dikarya</taxon>
        <taxon>Ascomycota</taxon>
        <taxon>Pezizomycotina</taxon>
        <taxon>Dothideomycetes</taxon>
        <taxon>Dothideomycetes incertae sedis</taxon>
        <taxon>Botryosphaeriales</taxon>
        <taxon>Phyllostictaceae</taxon>
        <taxon>Phyllosticta</taxon>
    </lineage>
</organism>
<dbReference type="Pfam" id="PF14420">
    <property type="entry name" value="Clr5"/>
    <property type="match status" value="1"/>
</dbReference>
<proteinExistence type="predicted"/>
<dbReference type="PANTHER" id="PTHR38788:SF3">
    <property type="entry name" value="CLR5 DOMAIN-CONTAINING PROTEIN"/>
    <property type="match status" value="1"/>
</dbReference>
<protein>
    <submittedName>
        <fullName evidence="2">Clr5 domain-containing protein</fullName>
    </submittedName>
</protein>
<accession>A0ABR1YBH1</accession>
<evidence type="ECO:0000313" key="3">
    <source>
        <dbReference type="Proteomes" id="UP001492380"/>
    </source>
</evidence>